<dbReference type="InterPro" id="IPR030470">
    <property type="entry name" value="UbiA_prenylTrfase_CS"/>
</dbReference>
<evidence type="ECO:0000256" key="9">
    <source>
        <dbReference type="SAM" id="Phobius"/>
    </source>
</evidence>
<dbReference type="Pfam" id="PF01040">
    <property type="entry name" value="UbiA"/>
    <property type="match status" value="1"/>
</dbReference>
<evidence type="ECO:0000256" key="5">
    <source>
        <dbReference type="ARBA" id="ARBA00022679"/>
    </source>
</evidence>
<reference evidence="10 11" key="1">
    <citation type="submission" date="2018-06" db="EMBL/GenBank/DDBJ databases">
        <authorList>
            <consortium name="Pathogen Informatics"/>
            <person name="Doyle S."/>
        </authorList>
    </citation>
    <scope>NUCLEOTIDE SEQUENCE [LARGE SCALE GENOMIC DNA]</scope>
    <source>
        <strain evidence="10 11">NCTC7928</strain>
    </source>
</reference>
<evidence type="ECO:0000313" key="10">
    <source>
        <dbReference type="EMBL" id="STF43054.1"/>
    </source>
</evidence>
<feature type="transmembrane region" description="Helical" evidence="9">
    <location>
        <begin position="46"/>
        <end position="70"/>
    </location>
</feature>
<dbReference type="GO" id="GO:0006744">
    <property type="term" value="P:ubiquinone biosynthetic process"/>
    <property type="evidence" value="ECO:0007669"/>
    <property type="project" value="TreeGrafter"/>
</dbReference>
<gene>
    <name evidence="10" type="primary">ubiA_1</name>
    <name evidence="10" type="ORF">NCTC7928_03738</name>
</gene>
<dbReference type="InterPro" id="IPR000537">
    <property type="entry name" value="UbiA_prenyltransferase"/>
</dbReference>
<comment type="cofactor">
    <cofactor evidence="1">
        <name>Mg(2+)</name>
        <dbReference type="ChEBI" id="CHEBI:18420"/>
    </cofactor>
</comment>
<keyword evidence="8 9" id="KW-0472">Membrane</keyword>
<evidence type="ECO:0000256" key="7">
    <source>
        <dbReference type="ARBA" id="ARBA00022989"/>
    </source>
</evidence>
<dbReference type="PANTHER" id="PTHR11048:SF28">
    <property type="entry name" value="4-HYDROXYBENZOATE POLYPRENYLTRANSFERASE, MITOCHONDRIAL"/>
    <property type="match status" value="1"/>
</dbReference>
<dbReference type="PANTHER" id="PTHR11048">
    <property type="entry name" value="PRENYLTRANSFERASES"/>
    <property type="match status" value="1"/>
</dbReference>
<evidence type="ECO:0000256" key="6">
    <source>
        <dbReference type="ARBA" id="ARBA00022692"/>
    </source>
</evidence>
<accession>A0A376LH43</accession>
<feature type="transmembrane region" description="Helical" evidence="9">
    <location>
        <begin position="98"/>
        <end position="131"/>
    </location>
</feature>
<dbReference type="InterPro" id="IPR044878">
    <property type="entry name" value="UbiA_sf"/>
</dbReference>
<keyword evidence="7 9" id="KW-1133">Transmembrane helix</keyword>
<evidence type="ECO:0000313" key="11">
    <source>
        <dbReference type="Proteomes" id="UP000254877"/>
    </source>
</evidence>
<dbReference type="AlphaFoldDB" id="A0A376LH43"/>
<organism evidence="10 11">
    <name type="scientific">Escherichia coli</name>
    <dbReference type="NCBI Taxonomy" id="562"/>
    <lineage>
        <taxon>Bacteria</taxon>
        <taxon>Pseudomonadati</taxon>
        <taxon>Pseudomonadota</taxon>
        <taxon>Gammaproteobacteria</taxon>
        <taxon>Enterobacterales</taxon>
        <taxon>Enterobacteriaceae</taxon>
        <taxon>Escherichia</taxon>
    </lineage>
</organism>
<proteinExistence type="inferred from homology"/>
<dbReference type="InterPro" id="IPR039653">
    <property type="entry name" value="Prenyltransferase"/>
</dbReference>
<evidence type="ECO:0000256" key="2">
    <source>
        <dbReference type="ARBA" id="ARBA00004141"/>
    </source>
</evidence>
<feature type="transmembrane region" description="Helical" evidence="9">
    <location>
        <begin position="23"/>
        <end position="40"/>
    </location>
</feature>
<dbReference type="FunFam" id="1.10.357.140:FF:000002">
    <property type="entry name" value="4-hydroxybenzoate octaprenyltransferase"/>
    <property type="match status" value="1"/>
</dbReference>
<keyword evidence="6 9" id="KW-0812">Transmembrane</keyword>
<comment type="subcellular location">
    <subcellularLocation>
        <location evidence="2">Membrane</location>
        <topology evidence="2">Multi-pass membrane protein</topology>
    </subcellularLocation>
</comment>
<sequence length="162" mass="17769">MEWSLTQNKLLAFHRLMRTDKPIGALLLLWPTLWALWVATPGVPQLWILAVFVAGVWLMRAAGCVVNDYADRKFDGHVKRTANRPLPSGAVTEKEARALFVVLVLISFLLVLTLNTMTILLSIAALALAWGVPVYEAVYPSTASGAGRGVWLVDSNGFCCCE</sequence>
<keyword evidence="4" id="KW-1003">Cell membrane</keyword>
<name>A0A376LH43_ECOLX</name>
<dbReference type="GO" id="GO:0008412">
    <property type="term" value="F:4-hydroxybenzoate polyprenyltransferase activity"/>
    <property type="evidence" value="ECO:0007669"/>
    <property type="project" value="TreeGrafter"/>
</dbReference>
<evidence type="ECO:0000256" key="8">
    <source>
        <dbReference type="ARBA" id="ARBA00023136"/>
    </source>
</evidence>
<protein>
    <submittedName>
        <fullName evidence="10">4-hydroxybenzoate octaprenyltransferase</fullName>
        <ecNumber evidence="10">2.5.1.-</ecNumber>
    </submittedName>
</protein>
<dbReference type="EC" id="2.5.1.-" evidence="10"/>
<dbReference type="GO" id="GO:0005886">
    <property type="term" value="C:plasma membrane"/>
    <property type="evidence" value="ECO:0007669"/>
    <property type="project" value="TreeGrafter"/>
</dbReference>
<dbReference type="Proteomes" id="UP000254877">
    <property type="component" value="Unassembled WGS sequence"/>
</dbReference>
<dbReference type="Gene3D" id="1.10.357.140">
    <property type="entry name" value="UbiA prenyltransferase"/>
    <property type="match status" value="1"/>
</dbReference>
<dbReference type="PROSITE" id="PS00943">
    <property type="entry name" value="UBIA"/>
    <property type="match status" value="1"/>
</dbReference>
<comment type="similarity">
    <text evidence="3">Belongs to the UbiA prenyltransferase family.</text>
</comment>
<evidence type="ECO:0000256" key="3">
    <source>
        <dbReference type="ARBA" id="ARBA00005985"/>
    </source>
</evidence>
<keyword evidence="5 10" id="KW-0808">Transferase</keyword>
<evidence type="ECO:0000256" key="1">
    <source>
        <dbReference type="ARBA" id="ARBA00001946"/>
    </source>
</evidence>
<evidence type="ECO:0000256" key="4">
    <source>
        <dbReference type="ARBA" id="ARBA00022475"/>
    </source>
</evidence>
<dbReference type="EMBL" id="UGAB01000002">
    <property type="protein sequence ID" value="STF43054.1"/>
    <property type="molecule type" value="Genomic_DNA"/>
</dbReference>